<accession>A0A645DW74</accession>
<sequence length="46" mass="5016">MGTAPVKAVYQAAVKYGIPMVVESETLKPSGLSETDICIRYLRSLE</sequence>
<dbReference type="EMBL" id="VSSQ01039515">
    <property type="protein sequence ID" value="MPM92592.1"/>
    <property type="molecule type" value="Genomic_DNA"/>
</dbReference>
<proteinExistence type="predicted"/>
<name>A0A645DW74_9ZZZZ</name>
<evidence type="ECO:0000313" key="1">
    <source>
        <dbReference type="EMBL" id="MPM92592.1"/>
    </source>
</evidence>
<dbReference type="AlphaFoldDB" id="A0A645DW74"/>
<gene>
    <name evidence="1" type="ORF">SDC9_139727</name>
</gene>
<comment type="caution">
    <text evidence="1">The sequence shown here is derived from an EMBL/GenBank/DDBJ whole genome shotgun (WGS) entry which is preliminary data.</text>
</comment>
<protein>
    <submittedName>
        <fullName evidence="1">Uncharacterized protein</fullName>
    </submittedName>
</protein>
<reference evidence="1" key="1">
    <citation type="submission" date="2019-08" db="EMBL/GenBank/DDBJ databases">
        <authorList>
            <person name="Kucharzyk K."/>
            <person name="Murdoch R.W."/>
            <person name="Higgins S."/>
            <person name="Loffler F."/>
        </authorList>
    </citation>
    <scope>NUCLEOTIDE SEQUENCE</scope>
</reference>
<organism evidence="1">
    <name type="scientific">bioreactor metagenome</name>
    <dbReference type="NCBI Taxonomy" id="1076179"/>
    <lineage>
        <taxon>unclassified sequences</taxon>
        <taxon>metagenomes</taxon>
        <taxon>ecological metagenomes</taxon>
    </lineage>
</organism>